<sequence length="215" mass="23897">MESAGIYDIQKNEVRIVEAGYDNSKMENEDFLKVLLADLQWQDPLQANDITDFIQNTVKLREMEVLNSFQETVELLKETNEANSLLYASGLIGKKVVYEGNQTFVENGRSSVSFRLDDNADIVTVTVMDKQGNVVETESFSNLQGGVDYPFEIDNPNLTDGYYTVYIEATKDGSPVKSSVKSLGLVESVVRESDGIKVLFDDINVDLNSIVQIGG</sequence>
<dbReference type="PaxDb" id="123214-PERMA_0714"/>
<dbReference type="KEGG" id="pmx:PERMA_0714"/>
<keyword evidence="3 5" id="KW-1005">Bacterial flagellum biogenesis</keyword>
<dbReference type="Gene3D" id="2.30.30.910">
    <property type="match status" value="1"/>
</dbReference>
<evidence type="ECO:0000256" key="4">
    <source>
        <dbReference type="ARBA" id="ARBA00024746"/>
    </source>
</evidence>
<organism evidence="7 8">
    <name type="scientific">Persephonella marina (strain DSM 14350 / EX-H1)</name>
    <dbReference type="NCBI Taxonomy" id="123214"/>
    <lineage>
        <taxon>Bacteria</taxon>
        <taxon>Pseudomonadati</taxon>
        <taxon>Aquificota</taxon>
        <taxon>Aquificia</taxon>
        <taxon>Aquificales</taxon>
        <taxon>Hydrogenothermaceae</taxon>
        <taxon>Persephonella</taxon>
    </lineage>
</organism>
<reference evidence="7 8" key="1">
    <citation type="journal article" date="2009" name="J. Bacteriol.">
        <title>Complete and draft genome sequences of six members of the Aquificales.</title>
        <authorList>
            <person name="Reysenbach A.L."/>
            <person name="Hamamura N."/>
            <person name="Podar M."/>
            <person name="Griffiths E."/>
            <person name="Ferreira S."/>
            <person name="Hochstein R."/>
            <person name="Heidelberg J."/>
            <person name="Johnson J."/>
            <person name="Mead D."/>
            <person name="Pohorille A."/>
            <person name="Sarmiento M."/>
            <person name="Schweighofer K."/>
            <person name="Seshadri R."/>
            <person name="Voytek M.A."/>
        </authorList>
    </citation>
    <scope>NUCLEOTIDE SEQUENCE [LARGE SCALE GENOMIC DNA]</scope>
    <source>
        <strain evidence="8">DSM 14350 / EX-H1</strain>
    </source>
</reference>
<evidence type="ECO:0000313" key="7">
    <source>
        <dbReference type="EMBL" id="ACO03981.1"/>
    </source>
</evidence>
<keyword evidence="7" id="KW-0966">Cell projection</keyword>
<dbReference type="Gene3D" id="2.60.40.4070">
    <property type="match status" value="1"/>
</dbReference>
<evidence type="ECO:0000256" key="3">
    <source>
        <dbReference type="ARBA" id="ARBA00022795"/>
    </source>
</evidence>
<dbReference type="OrthoDB" id="12320at2"/>
<feature type="domain" description="FlgD/Vpr Ig-like" evidence="6">
    <location>
        <begin position="106"/>
        <end position="172"/>
    </location>
</feature>
<evidence type="ECO:0000313" key="8">
    <source>
        <dbReference type="Proteomes" id="UP000001366"/>
    </source>
</evidence>
<dbReference type="STRING" id="123214.PERMA_0714"/>
<dbReference type="eggNOG" id="COG1843">
    <property type="taxonomic scope" value="Bacteria"/>
</dbReference>
<name>C0QPA6_PERMH</name>
<dbReference type="AlphaFoldDB" id="C0QPA6"/>
<keyword evidence="7" id="KW-0282">Flagellum</keyword>
<gene>
    <name evidence="7" type="ordered locus">PERMA_0714</name>
</gene>
<evidence type="ECO:0000256" key="2">
    <source>
        <dbReference type="ARBA" id="ARBA00016013"/>
    </source>
</evidence>
<dbReference type="InterPro" id="IPR025965">
    <property type="entry name" value="FlgD/Vpr_Ig-like"/>
</dbReference>
<comment type="similarity">
    <text evidence="1 5">Belongs to the FlgD family.</text>
</comment>
<dbReference type="RefSeq" id="WP_012676219.1">
    <property type="nucleotide sequence ID" value="NC_012440.1"/>
</dbReference>
<evidence type="ECO:0000259" key="6">
    <source>
        <dbReference type="Pfam" id="PF13860"/>
    </source>
</evidence>
<protein>
    <recommendedName>
        <fullName evidence="2 5">Basal-body rod modification protein FlgD</fullName>
    </recommendedName>
</protein>
<dbReference type="Pfam" id="PF13860">
    <property type="entry name" value="FlgD_ig"/>
    <property type="match status" value="1"/>
</dbReference>
<dbReference type="GO" id="GO:0044781">
    <property type="term" value="P:bacterial-type flagellum organization"/>
    <property type="evidence" value="ECO:0007669"/>
    <property type="project" value="UniProtKB-UniRule"/>
</dbReference>
<comment type="function">
    <text evidence="4 5">Required for flagellar hook formation. May act as a scaffolding protein.</text>
</comment>
<keyword evidence="7" id="KW-0969">Cilium</keyword>
<dbReference type="HOGENOM" id="CLU_047535_0_1_0"/>
<keyword evidence="8" id="KW-1185">Reference proteome</keyword>
<evidence type="ECO:0000256" key="1">
    <source>
        <dbReference type="ARBA" id="ARBA00010577"/>
    </source>
</evidence>
<dbReference type="Proteomes" id="UP000001366">
    <property type="component" value="Chromosome"/>
</dbReference>
<proteinExistence type="inferred from homology"/>
<accession>C0QPA6</accession>
<dbReference type="EMBL" id="CP001230">
    <property type="protein sequence ID" value="ACO03981.1"/>
    <property type="molecule type" value="Genomic_DNA"/>
</dbReference>
<dbReference type="Pfam" id="PF03963">
    <property type="entry name" value="FlgD"/>
    <property type="match status" value="1"/>
</dbReference>
<evidence type="ECO:0000256" key="5">
    <source>
        <dbReference type="RuleBase" id="RU362076"/>
    </source>
</evidence>
<dbReference type="InterPro" id="IPR005648">
    <property type="entry name" value="FlgD"/>
</dbReference>